<keyword evidence="2" id="KW-0560">Oxidoreductase</keyword>
<organism evidence="4 5">
    <name type="scientific">Sharpea porci</name>
    <dbReference type="NCBI Taxonomy" id="2652286"/>
    <lineage>
        <taxon>Bacteria</taxon>
        <taxon>Bacillati</taxon>
        <taxon>Bacillota</taxon>
        <taxon>Erysipelotrichia</taxon>
        <taxon>Erysipelotrichales</taxon>
        <taxon>Coprobacillaceae</taxon>
        <taxon>Sharpea</taxon>
    </lineage>
</organism>
<feature type="domain" description="Putative nitroreductase TM1586" evidence="3">
    <location>
        <begin position="4"/>
        <end position="238"/>
    </location>
</feature>
<dbReference type="PANTHER" id="PTHR43673">
    <property type="entry name" value="NAD(P)H NITROREDUCTASE YDGI-RELATED"/>
    <property type="match status" value="1"/>
</dbReference>
<dbReference type="PANTHER" id="PTHR43673:SF10">
    <property type="entry name" value="NADH DEHYDROGENASE_NAD(P)H NITROREDUCTASE XCC3605-RELATED"/>
    <property type="match status" value="1"/>
</dbReference>
<dbReference type="Pfam" id="PF14512">
    <property type="entry name" value="TM1586_NiRdase"/>
    <property type="match status" value="1"/>
</dbReference>
<name>A0A844FX00_9FIRM</name>
<evidence type="ECO:0000313" key="4">
    <source>
        <dbReference type="EMBL" id="MST90145.1"/>
    </source>
</evidence>
<evidence type="ECO:0000313" key="5">
    <source>
        <dbReference type="Proteomes" id="UP000442619"/>
    </source>
</evidence>
<dbReference type="InterPro" id="IPR000415">
    <property type="entry name" value="Nitroreductase-like"/>
</dbReference>
<dbReference type="Proteomes" id="UP000442619">
    <property type="component" value="Unassembled WGS sequence"/>
</dbReference>
<evidence type="ECO:0000256" key="1">
    <source>
        <dbReference type="ARBA" id="ARBA00007118"/>
    </source>
</evidence>
<comment type="similarity">
    <text evidence="1">Belongs to the nitroreductase family.</text>
</comment>
<accession>A0A844FX00</accession>
<dbReference type="Gene3D" id="3.40.109.10">
    <property type="entry name" value="NADH Oxidase"/>
    <property type="match status" value="1"/>
</dbReference>
<evidence type="ECO:0000256" key="2">
    <source>
        <dbReference type="ARBA" id="ARBA00023002"/>
    </source>
</evidence>
<keyword evidence="5" id="KW-1185">Reference proteome</keyword>
<reference evidence="4 5" key="1">
    <citation type="submission" date="2019-08" db="EMBL/GenBank/DDBJ databases">
        <title>In-depth cultivation of the pig gut microbiome towards novel bacterial diversity and tailored functional studies.</title>
        <authorList>
            <person name="Wylensek D."/>
            <person name="Hitch T.C.A."/>
            <person name="Clavel T."/>
        </authorList>
    </citation>
    <scope>NUCLEOTIDE SEQUENCE [LARGE SCALE GENOMIC DNA]</scope>
    <source>
        <strain evidence="4 5">CA-Schmier-601-WT-3</strain>
    </source>
</reference>
<dbReference type="SUPFAM" id="SSF55469">
    <property type="entry name" value="FMN-dependent nitroreductase-like"/>
    <property type="match status" value="2"/>
</dbReference>
<sequence>MNTEFIKKRISVRTYKEQKIPDEILEKVKSFLQNDTGLFNIPITFTILDAIKSGVKSPVIIGADTYIAGKYKKQKNADISFGYAFEKLVLYATSLGLGTVWLAATIDRKSFEKAIDLKEDEVMPAVTPIGYAADKRSLRESMMRKGLKSETRVPFDQLFFKDNFDKPLYKEESGIWALPLELVRLAPSATNKQPWRAVVEKDKVHFYEKKTKGYASEDTGDIQKVDLGIALCHFEIAAQESGLEGQLIQKNPGLSVAEDMDYIATYQLEVK</sequence>
<proteinExistence type="inferred from homology"/>
<dbReference type="EMBL" id="VUNM01000039">
    <property type="protein sequence ID" value="MST90145.1"/>
    <property type="molecule type" value="Genomic_DNA"/>
</dbReference>
<gene>
    <name evidence="4" type="ORF">FYJ79_11320</name>
</gene>
<dbReference type="InterPro" id="IPR029478">
    <property type="entry name" value="TM1586_NiRdase"/>
</dbReference>
<dbReference type="RefSeq" id="WP_154518497.1">
    <property type="nucleotide sequence ID" value="NZ_VUNM01000039.1"/>
</dbReference>
<dbReference type="Gene3D" id="3.40.109.30">
    <property type="entry name" value="putative nitroreductase (tm1586), domain 2"/>
    <property type="match status" value="1"/>
</dbReference>
<comment type="caution">
    <text evidence="4">The sequence shown here is derived from an EMBL/GenBank/DDBJ whole genome shotgun (WGS) entry which is preliminary data.</text>
</comment>
<dbReference type="GO" id="GO:0016491">
    <property type="term" value="F:oxidoreductase activity"/>
    <property type="evidence" value="ECO:0007669"/>
    <property type="project" value="UniProtKB-KW"/>
</dbReference>
<dbReference type="AlphaFoldDB" id="A0A844FX00"/>
<protein>
    <submittedName>
        <fullName evidence="4">Nitroreductase</fullName>
    </submittedName>
</protein>
<evidence type="ECO:0000259" key="3">
    <source>
        <dbReference type="Pfam" id="PF14512"/>
    </source>
</evidence>